<organism evidence="1 2">
    <name type="scientific">Datura stramonium</name>
    <name type="common">Jimsonweed</name>
    <name type="synonym">Common thornapple</name>
    <dbReference type="NCBI Taxonomy" id="4076"/>
    <lineage>
        <taxon>Eukaryota</taxon>
        <taxon>Viridiplantae</taxon>
        <taxon>Streptophyta</taxon>
        <taxon>Embryophyta</taxon>
        <taxon>Tracheophyta</taxon>
        <taxon>Spermatophyta</taxon>
        <taxon>Magnoliopsida</taxon>
        <taxon>eudicotyledons</taxon>
        <taxon>Gunneridae</taxon>
        <taxon>Pentapetalae</taxon>
        <taxon>asterids</taxon>
        <taxon>lamiids</taxon>
        <taxon>Solanales</taxon>
        <taxon>Solanaceae</taxon>
        <taxon>Solanoideae</taxon>
        <taxon>Datureae</taxon>
        <taxon>Datura</taxon>
    </lineage>
</organism>
<reference evidence="1 2" key="1">
    <citation type="journal article" date="2021" name="BMC Genomics">
        <title>Datura genome reveals duplications of psychoactive alkaloid biosynthetic genes and high mutation rate following tissue culture.</title>
        <authorList>
            <person name="Rajewski A."/>
            <person name="Carter-House D."/>
            <person name="Stajich J."/>
            <person name="Litt A."/>
        </authorList>
    </citation>
    <scope>NUCLEOTIDE SEQUENCE [LARGE SCALE GENOMIC DNA]</scope>
    <source>
        <strain evidence="1">AR-01</strain>
    </source>
</reference>
<comment type="caution">
    <text evidence="1">The sequence shown here is derived from an EMBL/GenBank/DDBJ whole genome shotgun (WGS) entry which is preliminary data.</text>
</comment>
<proteinExistence type="predicted"/>
<name>A0ABS8VBE6_DATST</name>
<keyword evidence="2" id="KW-1185">Reference proteome</keyword>
<protein>
    <submittedName>
        <fullName evidence="1">Uncharacterized protein</fullName>
    </submittedName>
</protein>
<sequence>MNVVSKLILGLQPRLAIEFPDFSTERQMKTSHAMKITCKECSVISITRNIVSNPKELSILELPLPFVEPHSVYPMVNEAHQPDDDFMKV</sequence>
<dbReference type="Proteomes" id="UP000823775">
    <property type="component" value="Unassembled WGS sequence"/>
</dbReference>
<gene>
    <name evidence="1" type="ORF">HAX54_030632</name>
</gene>
<accession>A0ABS8VBE6</accession>
<evidence type="ECO:0000313" key="1">
    <source>
        <dbReference type="EMBL" id="MCD9643290.1"/>
    </source>
</evidence>
<evidence type="ECO:0000313" key="2">
    <source>
        <dbReference type="Proteomes" id="UP000823775"/>
    </source>
</evidence>
<dbReference type="EMBL" id="JACEIK010003851">
    <property type="protein sequence ID" value="MCD9643290.1"/>
    <property type="molecule type" value="Genomic_DNA"/>
</dbReference>